<dbReference type="SUPFAM" id="SSF56529">
    <property type="entry name" value="FAH"/>
    <property type="match status" value="1"/>
</dbReference>
<name>A0A7W9HGA9_9PSEU</name>
<evidence type="ECO:0000313" key="2">
    <source>
        <dbReference type="EMBL" id="MBB5801459.1"/>
    </source>
</evidence>
<feature type="compositionally biased region" description="Basic and acidic residues" evidence="1">
    <location>
        <begin position="7"/>
        <end position="20"/>
    </location>
</feature>
<keyword evidence="3" id="KW-1185">Reference proteome</keyword>
<evidence type="ECO:0000256" key="1">
    <source>
        <dbReference type="SAM" id="MobiDB-lite"/>
    </source>
</evidence>
<dbReference type="InterPro" id="IPR050772">
    <property type="entry name" value="Hydratase-Decarb/MhpD_sf"/>
</dbReference>
<protein>
    <submittedName>
        <fullName evidence="2">2-keto-4-pentenoate hydratase</fullName>
        <ecNumber evidence="2">4.2.1.80</ecNumber>
    </submittedName>
</protein>
<reference evidence="2 3" key="1">
    <citation type="submission" date="2020-08" db="EMBL/GenBank/DDBJ databases">
        <title>Sequencing the genomes of 1000 actinobacteria strains.</title>
        <authorList>
            <person name="Klenk H.-P."/>
        </authorList>
    </citation>
    <scope>NUCLEOTIDE SEQUENCE [LARGE SCALE GENOMIC DNA]</scope>
    <source>
        <strain evidence="2 3">DSM 45486</strain>
    </source>
</reference>
<dbReference type="Gene3D" id="3.90.850.10">
    <property type="entry name" value="Fumarylacetoacetase-like, C-terminal domain"/>
    <property type="match status" value="1"/>
</dbReference>
<dbReference type="GO" id="GO:0005737">
    <property type="term" value="C:cytoplasm"/>
    <property type="evidence" value="ECO:0007669"/>
    <property type="project" value="TreeGrafter"/>
</dbReference>
<dbReference type="InterPro" id="IPR036663">
    <property type="entry name" value="Fumarylacetoacetase_C_sf"/>
</dbReference>
<comment type="caution">
    <text evidence="2">The sequence shown here is derived from an EMBL/GenBank/DDBJ whole genome shotgun (WGS) entry which is preliminary data.</text>
</comment>
<keyword evidence="2" id="KW-0456">Lyase</keyword>
<dbReference type="PANTHER" id="PTHR30143:SF0">
    <property type="entry name" value="2-KETO-4-PENTENOATE HYDRATASE"/>
    <property type="match status" value="1"/>
</dbReference>
<dbReference type="EC" id="4.2.1.80" evidence="2"/>
<sequence length="214" mass="22312">MVSTEIAQEKQGKHPPERPTRPYGYVVTATSRVAQRALGVDRPVFEELTAADFRPEHQPIDVRFTAPVVQTGLAFVLDRPLAGPNVTMVDVVRAVDHVLLAAEVGESQESEASRRVVVLGTRPSSVDGIDLRLAGCLLHRDGELVETGAGGMMLGSPLNALVWLANEAFADGLTLAAGQVVLVCSMTRSATLPAGAAAVVSVPGLGSVTAVLGA</sequence>
<evidence type="ECO:0000313" key="3">
    <source>
        <dbReference type="Proteomes" id="UP000552097"/>
    </source>
</evidence>
<organism evidence="2 3">
    <name type="scientific">Saccharothrix ecbatanensis</name>
    <dbReference type="NCBI Taxonomy" id="1105145"/>
    <lineage>
        <taxon>Bacteria</taxon>
        <taxon>Bacillati</taxon>
        <taxon>Actinomycetota</taxon>
        <taxon>Actinomycetes</taxon>
        <taxon>Pseudonocardiales</taxon>
        <taxon>Pseudonocardiaceae</taxon>
        <taxon>Saccharothrix</taxon>
    </lineage>
</organism>
<dbReference type="Proteomes" id="UP000552097">
    <property type="component" value="Unassembled WGS sequence"/>
</dbReference>
<proteinExistence type="predicted"/>
<dbReference type="GO" id="GO:0008684">
    <property type="term" value="F:2-oxopent-4-enoate hydratase activity"/>
    <property type="evidence" value="ECO:0007669"/>
    <property type="project" value="UniProtKB-EC"/>
</dbReference>
<dbReference type="AlphaFoldDB" id="A0A7W9HGA9"/>
<dbReference type="RefSeq" id="WP_184917312.1">
    <property type="nucleotide sequence ID" value="NZ_JACHMO010000001.1"/>
</dbReference>
<feature type="region of interest" description="Disordered" evidence="1">
    <location>
        <begin position="1"/>
        <end position="22"/>
    </location>
</feature>
<dbReference type="PANTHER" id="PTHR30143">
    <property type="entry name" value="ACID HYDRATASE"/>
    <property type="match status" value="1"/>
</dbReference>
<accession>A0A7W9HGA9</accession>
<dbReference type="EMBL" id="JACHMO010000001">
    <property type="protein sequence ID" value="MBB5801459.1"/>
    <property type="molecule type" value="Genomic_DNA"/>
</dbReference>
<gene>
    <name evidence="2" type="ORF">F4560_001227</name>
</gene>